<organism evidence="2 3">
    <name type="scientific">Mycena alexandri</name>
    <dbReference type="NCBI Taxonomy" id="1745969"/>
    <lineage>
        <taxon>Eukaryota</taxon>
        <taxon>Fungi</taxon>
        <taxon>Dikarya</taxon>
        <taxon>Basidiomycota</taxon>
        <taxon>Agaricomycotina</taxon>
        <taxon>Agaricomycetes</taxon>
        <taxon>Agaricomycetidae</taxon>
        <taxon>Agaricales</taxon>
        <taxon>Marasmiineae</taxon>
        <taxon>Mycenaceae</taxon>
        <taxon>Mycena</taxon>
    </lineage>
</organism>
<feature type="compositionally biased region" description="Polar residues" evidence="1">
    <location>
        <begin position="303"/>
        <end position="312"/>
    </location>
</feature>
<feature type="region of interest" description="Disordered" evidence="1">
    <location>
        <begin position="405"/>
        <end position="431"/>
    </location>
</feature>
<dbReference type="AlphaFoldDB" id="A0AAD6S4F5"/>
<sequence>MYNDELVGYDPSGTTSQPPGRSRTAYSLLVLAPALLVLAPAFTYPYPYPYPSPPTSSPPSSAYPIPSDANAPYTTLLSPPRTRTRARRERRARHGQRLRAIQYDPAPATTTPHALDRPYPAGCANERAPPRVGRLWAWRRDTRARVCLLVDAEVVDDDDEEEAAAAAAAWGWSEEEVGAAGDNNAQRMTGAGASEEAPPKRGVVSEVMEDDNEPCILAPSSPSISTSIYNIFNGADDARALGLGDAVLIALALLLLLSFRLYRHRARPPPPTRSPSLPAPPSLPVASPPLSVSPHAPPPPSPGHTNTRTSAFGQHPLRTLPLRPVRHPTAGPPSAQSASAARVRVPAGRRGERAGSVRGGAGEAVCRANVGGGEEGRGCGWCAGGGRAHAKGVYARRRGGGVCGRDDGVQQRRVHSGGAGKTKGPTHPGNKLVRATYNAELVVYDASGTTPPPARSCTAYPLLVLAPPDSGARIPLPIPTAILTLTHPRIPHLLRREHPMHHSPPAPAPAPGANDSCAPCSRSKTTPPHSRTLSTALTLRAAPISGPHHRSGASGLGGGTPGPARRLRVCVYMRVCLLVEAEVVVADGEDNDQAAWGWRKRVQRAITTRARGGCERGAPPKRGVMRTRNCRPYAGYSRVAQ</sequence>
<feature type="region of interest" description="Disordered" evidence="1">
    <location>
        <begin position="1"/>
        <end position="21"/>
    </location>
</feature>
<feature type="region of interest" description="Disordered" evidence="1">
    <location>
        <begin position="267"/>
        <end position="357"/>
    </location>
</feature>
<feature type="region of interest" description="Disordered" evidence="1">
    <location>
        <begin position="53"/>
        <end position="95"/>
    </location>
</feature>
<feature type="compositionally biased region" description="Low complexity" evidence="1">
    <location>
        <begin position="58"/>
        <end position="81"/>
    </location>
</feature>
<protein>
    <submittedName>
        <fullName evidence="2">Uncharacterized protein</fullName>
    </submittedName>
</protein>
<accession>A0AAD6S4F5</accession>
<comment type="caution">
    <text evidence="2">The sequence shown here is derived from an EMBL/GenBank/DDBJ whole genome shotgun (WGS) entry which is preliminary data.</text>
</comment>
<feature type="compositionally biased region" description="Polar residues" evidence="1">
    <location>
        <begin position="522"/>
        <end position="532"/>
    </location>
</feature>
<proteinExistence type="predicted"/>
<keyword evidence="3" id="KW-1185">Reference proteome</keyword>
<feature type="compositionally biased region" description="Pro residues" evidence="1">
    <location>
        <begin position="268"/>
        <end position="287"/>
    </location>
</feature>
<evidence type="ECO:0000313" key="3">
    <source>
        <dbReference type="Proteomes" id="UP001218188"/>
    </source>
</evidence>
<feature type="compositionally biased region" description="Low complexity" evidence="1">
    <location>
        <begin position="332"/>
        <end position="348"/>
    </location>
</feature>
<feature type="compositionally biased region" description="Basic residues" evidence="1">
    <location>
        <begin position="82"/>
        <end position="95"/>
    </location>
</feature>
<name>A0AAD6S4F5_9AGAR</name>
<evidence type="ECO:0000256" key="1">
    <source>
        <dbReference type="SAM" id="MobiDB-lite"/>
    </source>
</evidence>
<feature type="region of interest" description="Disordered" evidence="1">
    <location>
        <begin position="497"/>
        <end position="532"/>
    </location>
</feature>
<dbReference type="EMBL" id="JARJCM010000265">
    <property type="protein sequence ID" value="KAJ7020372.1"/>
    <property type="molecule type" value="Genomic_DNA"/>
</dbReference>
<reference evidence="2" key="1">
    <citation type="submission" date="2023-03" db="EMBL/GenBank/DDBJ databases">
        <title>Massive genome expansion in bonnet fungi (Mycena s.s.) driven by repeated elements and novel gene families across ecological guilds.</title>
        <authorList>
            <consortium name="Lawrence Berkeley National Laboratory"/>
            <person name="Harder C.B."/>
            <person name="Miyauchi S."/>
            <person name="Viragh M."/>
            <person name="Kuo A."/>
            <person name="Thoen E."/>
            <person name="Andreopoulos B."/>
            <person name="Lu D."/>
            <person name="Skrede I."/>
            <person name="Drula E."/>
            <person name="Henrissat B."/>
            <person name="Morin E."/>
            <person name="Kohler A."/>
            <person name="Barry K."/>
            <person name="LaButti K."/>
            <person name="Morin E."/>
            <person name="Salamov A."/>
            <person name="Lipzen A."/>
            <person name="Mereny Z."/>
            <person name="Hegedus B."/>
            <person name="Baldrian P."/>
            <person name="Stursova M."/>
            <person name="Weitz H."/>
            <person name="Taylor A."/>
            <person name="Grigoriev I.V."/>
            <person name="Nagy L.G."/>
            <person name="Martin F."/>
            <person name="Kauserud H."/>
        </authorList>
    </citation>
    <scope>NUCLEOTIDE SEQUENCE</scope>
    <source>
        <strain evidence="2">CBHHK200</strain>
    </source>
</reference>
<gene>
    <name evidence="2" type="ORF">C8F04DRAFT_1275148</name>
</gene>
<evidence type="ECO:0000313" key="2">
    <source>
        <dbReference type="EMBL" id="KAJ7020372.1"/>
    </source>
</evidence>
<dbReference type="Proteomes" id="UP001218188">
    <property type="component" value="Unassembled WGS sequence"/>
</dbReference>